<evidence type="ECO:0000313" key="1">
    <source>
        <dbReference type="EMBL" id="KFN44930.1"/>
    </source>
</evidence>
<dbReference type="STRING" id="1121015.GCA_000420545_01466"/>
<dbReference type="Proteomes" id="UP000029385">
    <property type="component" value="Unassembled WGS sequence"/>
</dbReference>
<dbReference type="OrthoDB" id="26322at2"/>
<dbReference type="RefSeq" id="WP_022969098.1">
    <property type="nucleotide sequence ID" value="NZ_ATVD01000002.1"/>
</dbReference>
<evidence type="ECO:0000313" key="2">
    <source>
        <dbReference type="Proteomes" id="UP000029385"/>
    </source>
</evidence>
<comment type="caution">
    <text evidence="1">The sequence shown here is derived from an EMBL/GenBank/DDBJ whole genome shotgun (WGS) entry which is preliminary data.</text>
</comment>
<sequence length="79" mass="8677">MITLREKDSGKLIGSITESDLKILIDALEEESSTDQDYYVDAATLDKIQEDTPYAVNTVTLLRAALGSNEGIDIVWSRG</sequence>
<name>A0A091BKW3_9GAMM</name>
<dbReference type="AlphaFoldDB" id="A0A091BKW3"/>
<dbReference type="PATRIC" id="fig|1121015.4.peg.515"/>
<keyword evidence="2" id="KW-1185">Reference proteome</keyword>
<accession>A0A091BKW3</accession>
<gene>
    <name evidence="1" type="ORF">N789_02605</name>
</gene>
<protein>
    <recommendedName>
        <fullName evidence="3">Galactosyldiacylglycerol synthase</fullName>
    </recommendedName>
</protein>
<proteinExistence type="predicted"/>
<organism evidence="1 2">
    <name type="scientific">Arenimonas oryziterrae DSM 21050 = YC6267</name>
    <dbReference type="NCBI Taxonomy" id="1121015"/>
    <lineage>
        <taxon>Bacteria</taxon>
        <taxon>Pseudomonadati</taxon>
        <taxon>Pseudomonadota</taxon>
        <taxon>Gammaproteobacteria</taxon>
        <taxon>Lysobacterales</taxon>
        <taxon>Lysobacteraceae</taxon>
        <taxon>Arenimonas</taxon>
    </lineage>
</organism>
<dbReference type="eggNOG" id="ENOG5033AVT">
    <property type="taxonomic scope" value="Bacteria"/>
</dbReference>
<evidence type="ECO:0008006" key="3">
    <source>
        <dbReference type="Google" id="ProtNLM"/>
    </source>
</evidence>
<dbReference type="EMBL" id="AVCI01000001">
    <property type="protein sequence ID" value="KFN44930.1"/>
    <property type="molecule type" value="Genomic_DNA"/>
</dbReference>
<reference evidence="1 2" key="1">
    <citation type="submission" date="2013-09" db="EMBL/GenBank/DDBJ databases">
        <title>Genome sequencing of Arenimonas oryziterrae.</title>
        <authorList>
            <person name="Chen F."/>
            <person name="Wang G."/>
        </authorList>
    </citation>
    <scope>NUCLEOTIDE SEQUENCE [LARGE SCALE GENOMIC DNA]</scope>
    <source>
        <strain evidence="1 2">YC6267</strain>
    </source>
</reference>